<evidence type="ECO:0000256" key="1">
    <source>
        <dbReference type="ARBA" id="ARBA00005711"/>
    </source>
</evidence>
<dbReference type="Proteomes" id="UP000000768">
    <property type="component" value="Chromosome 4"/>
</dbReference>
<comment type="similarity">
    <text evidence="1">Belongs to the remorin family.</text>
</comment>
<dbReference type="InParanoid" id="A0A1Z5RRD5"/>
<proteinExistence type="inferred from homology"/>
<organism evidence="4 5">
    <name type="scientific">Sorghum bicolor</name>
    <name type="common">Sorghum</name>
    <name type="synonym">Sorghum vulgare</name>
    <dbReference type="NCBI Taxonomy" id="4558"/>
    <lineage>
        <taxon>Eukaryota</taxon>
        <taxon>Viridiplantae</taxon>
        <taxon>Streptophyta</taxon>
        <taxon>Embryophyta</taxon>
        <taxon>Tracheophyta</taxon>
        <taxon>Spermatophyta</taxon>
        <taxon>Magnoliopsida</taxon>
        <taxon>Liliopsida</taxon>
        <taxon>Poales</taxon>
        <taxon>Poaceae</taxon>
        <taxon>PACMAD clade</taxon>
        <taxon>Panicoideae</taxon>
        <taxon>Andropogonodae</taxon>
        <taxon>Andropogoneae</taxon>
        <taxon>Sorghinae</taxon>
        <taxon>Sorghum</taxon>
    </lineage>
</organism>
<evidence type="ECO:0000256" key="2">
    <source>
        <dbReference type="SAM" id="Coils"/>
    </source>
</evidence>
<dbReference type="PANTHER" id="PTHR31775">
    <property type="entry name" value="OS02G0117200 PROTEIN"/>
    <property type="match status" value="1"/>
</dbReference>
<reference evidence="5" key="2">
    <citation type="journal article" date="2018" name="Plant J.">
        <title>The Sorghum bicolor reference genome: improved assembly, gene annotations, a transcriptome atlas, and signatures of genome organization.</title>
        <authorList>
            <person name="McCormick R.F."/>
            <person name="Truong S.K."/>
            <person name="Sreedasyam A."/>
            <person name="Jenkins J."/>
            <person name="Shu S."/>
            <person name="Sims D."/>
            <person name="Kennedy M."/>
            <person name="Amirebrahimi M."/>
            <person name="Weers B.D."/>
            <person name="McKinley B."/>
            <person name="Mattison A."/>
            <person name="Morishige D.T."/>
            <person name="Grimwood J."/>
            <person name="Schmutz J."/>
            <person name="Mullet J.E."/>
        </authorList>
    </citation>
    <scope>NUCLEOTIDE SEQUENCE [LARGE SCALE GENOMIC DNA]</scope>
    <source>
        <strain evidence="5">cv. BTx623</strain>
    </source>
</reference>
<dbReference type="InterPro" id="IPR005516">
    <property type="entry name" value="Remorin_C"/>
</dbReference>
<evidence type="ECO:0000313" key="5">
    <source>
        <dbReference type="Proteomes" id="UP000000768"/>
    </source>
</evidence>
<evidence type="ECO:0000313" key="4">
    <source>
        <dbReference type="EMBL" id="OQU85995.1"/>
    </source>
</evidence>
<accession>A0A1Z5RRD5</accession>
<feature type="coiled-coil region" evidence="2">
    <location>
        <begin position="58"/>
        <end position="113"/>
    </location>
</feature>
<keyword evidence="5" id="KW-1185">Reference proteome</keyword>
<dbReference type="EMBL" id="CM000763">
    <property type="protein sequence ID" value="OQU85995.1"/>
    <property type="molecule type" value="Genomic_DNA"/>
</dbReference>
<sequence>MESKEEAMMMVAAPAAGAGEAKNGPPVAVDKAGAAPADRADAAVLAKVEMDRKLSMIKAWEESEKSKAQNKYRRAEKKMLSAIMAWEKTKKAAEKLEKKKAEYAEKMRNQAAGIHKAAEEKRASVEATRREAILKYEDMAVYIHPYIHTPTTTYIAFVPQKSLAIAFLCALLGRYCLLKGIACNAYPLCALCSMVYYM</sequence>
<dbReference type="PANTHER" id="PTHR31775:SF43">
    <property type="entry name" value="OS02G0824500 PROTEIN"/>
    <property type="match status" value="1"/>
</dbReference>
<dbReference type="AlphaFoldDB" id="A0A1Z5RRD5"/>
<name>A0A1Z5RRD5_SORBI</name>
<feature type="domain" description="Remorin C-terminal" evidence="3">
    <location>
        <begin position="53"/>
        <end position="146"/>
    </location>
</feature>
<dbReference type="Gramene" id="OQU85995">
    <property type="protein sequence ID" value="OQU85995"/>
    <property type="gene ID" value="SORBI_3004G352301"/>
</dbReference>
<keyword evidence="2" id="KW-0175">Coiled coil</keyword>
<reference evidence="4 5" key="1">
    <citation type="journal article" date="2009" name="Nature">
        <title>The Sorghum bicolor genome and the diversification of grasses.</title>
        <authorList>
            <person name="Paterson A.H."/>
            <person name="Bowers J.E."/>
            <person name="Bruggmann R."/>
            <person name="Dubchak I."/>
            <person name="Grimwood J."/>
            <person name="Gundlach H."/>
            <person name="Haberer G."/>
            <person name="Hellsten U."/>
            <person name="Mitros T."/>
            <person name="Poliakov A."/>
            <person name="Schmutz J."/>
            <person name="Spannagl M."/>
            <person name="Tang H."/>
            <person name="Wang X."/>
            <person name="Wicker T."/>
            <person name="Bharti A.K."/>
            <person name="Chapman J."/>
            <person name="Feltus F.A."/>
            <person name="Gowik U."/>
            <person name="Grigoriev I.V."/>
            <person name="Lyons E."/>
            <person name="Maher C.A."/>
            <person name="Martis M."/>
            <person name="Narechania A."/>
            <person name="Otillar R.P."/>
            <person name="Penning B.W."/>
            <person name="Salamov A.A."/>
            <person name="Wang Y."/>
            <person name="Zhang L."/>
            <person name="Carpita N.C."/>
            <person name="Freeling M."/>
            <person name="Gingle A.R."/>
            <person name="Hash C.T."/>
            <person name="Keller B."/>
            <person name="Klein P."/>
            <person name="Kresovich S."/>
            <person name="McCann M.C."/>
            <person name="Ming R."/>
            <person name="Peterson D.G."/>
            <person name="Mehboob-ur-Rahman"/>
            <person name="Ware D."/>
            <person name="Westhoff P."/>
            <person name="Mayer K.F."/>
            <person name="Messing J."/>
            <person name="Rokhsar D.S."/>
        </authorList>
    </citation>
    <scope>NUCLEOTIDE SEQUENCE [LARGE SCALE GENOMIC DNA]</scope>
    <source>
        <strain evidence="5">cv. BTx623</strain>
    </source>
</reference>
<evidence type="ECO:0000259" key="3">
    <source>
        <dbReference type="Pfam" id="PF03763"/>
    </source>
</evidence>
<dbReference type="STRING" id="4558.A0A1Z5RRD5"/>
<protein>
    <recommendedName>
        <fullName evidence="3">Remorin C-terminal domain-containing protein</fullName>
    </recommendedName>
</protein>
<gene>
    <name evidence="4" type="ORF">SORBI_3004G352301</name>
</gene>
<dbReference type="Pfam" id="PF03763">
    <property type="entry name" value="Remorin_C"/>
    <property type="match status" value="1"/>
</dbReference>